<name>A0A1F5HBF9_9BACT</name>
<dbReference type="Proteomes" id="UP000176751">
    <property type="component" value="Unassembled WGS sequence"/>
</dbReference>
<dbReference type="AlphaFoldDB" id="A0A1F5HBF9"/>
<dbReference type="EMBL" id="MFCA01000026">
    <property type="protein sequence ID" value="OGE01461.1"/>
    <property type="molecule type" value="Genomic_DNA"/>
</dbReference>
<reference evidence="1 2" key="1">
    <citation type="journal article" date="2016" name="Nat. Commun.">
        <title>Thousands of microbial genomes shed light on interconnected biogeochemical processes in an aquifer system.</title>
        <authorList>
            <person name="Anantharaman K."/>
            <person name="Brown C.T."/>
            <person name="Hug L.A."/>
            <person name="Sharon I."/>
            <person name="Castelle C.J."/>
            <person name="Probst A.J."/>
            <person name="Thomas B.C."/>
            <person name="Singh A."/>
            <person name="Wilkins M.J."/>
            <person name="Karaoz U."/>
            <person name="Brodie E.L."/>
            <person name="Williams K.H."/>
            <person name="Hubbard S.S."/>
            <person name="Banfield J.F."/>
        </authorList>
    </citation>
    <scope>NUCLEOTIDE SEQUENCE [LARGE SCALE GENOMIC DNA]</scope>
</reference>
<dbReference type="STRING" id="1797737.A2196_03100"/>
<gene>
    <name evidence="1" type="ORF">A2196_03100</name>
</gene>
<comment type="caution">
    <text evidence="1">The sequence shown here is derived from an EMBL/GenBank/DDBJ whole genome shotgun (WGS) entry which is preliminary data.</text>
</comment>
<organism evidence="1 2">
    <name type="scientific">Candidatus Curtissbacteria bacterium RIFOXYA1_FULL_41_14</name>
    <dbReference type="NCBI Taxonomy" id="1797737"/>
    <lineage>
        <taxon>Bacteria</taxon>
        <taxon>Candidatus Curtissiibacteriota</taxon>
    </lineage>
</organism>
<accession>A0A1F5HBF9</accession>
<evidence type="ECO:0000313" key="1">
    <source>
        <dbReference type="EMBL" id="OGE01461.1"/>
    </source>
</evidence>
<sequence length="82" mass="9622">MAQPQTIKITDKITRSMEAYRKVRDEVLLHKNVDPDDEPISFLEYAKYALFNGTVQEKRDIILAFNKQLYIRNRSIVSSPSY</sequence>
<protein>
    <submittedName>
        <fullName evidence="1">Uncharacterized protein</fullName>
    </submittedName>
</protein>
<evidence type="ECO:0000313" key="2">
    <source>
        <dbReference type="Proteomes" id="UP000176751"/>
    </source>
</evidence>
<proteinExistence type="predicted"/>